<name>A0A8J7M1J2_9BACT</name>
<dbReference type="Proteomes" id="UP000636888">
    <property type="component" value="Unassembled WGS sequence"/>
</dbReference>
<protein>
    <submittedName>
        <fullName evidence="2">BON domain-containing protein</fullName>
    </submittedName>
</protein>
<dbReference type="PROSITE" id="PS50914">
    <property type="entry name" value="BON"/>
    <property type="match status" value="3"/>
</dbReference>
<dbReference type="RefSeq" id="WP_199385873.1">
    <property type="nucleotide sequence ID" value="NZ_JAEMHM010000018.1"/>
</dbReference>
<gene>
    <name evidence="2" type="ORF">JFN93_19800</name>
</gene>
<dbReference type="InterPro" id="IPR007055">
    <property type="entry name" value="BON_dom"/>
</dbReference>
<dbReference type="PANTHER" id="PTHR34606:SF15">
    <property type="entry name" value="BON DOMAIN-CONTAINING PROTEIN"/>
    <property type="match status" value="1"/>
</dbReference>
<keyword evidence="3" id="KW-1185">Reference proteome</keyword>
<evidence type="ECO:0000313" key="2">
    <source>
        <dbReference type="EMBL" id="MBJ6726961.1"/>
    </source>
</evidence>
<sequence>MIRAEEFVTAVFAALGKEPRMNLARHPIQVEFQEGVVTLTGEVEDVASKKIALELAAATPQVTGIVDRLRVEPAERMEDGAIRDHVSHAFMGESAFNSYSLRTLVKGEWETVRMVEGGRVLEIEVAEGVVTLNGKAESLSHKRLAGVLAWWVPGSRDVVNGLEISPPEEDNPDEVVDAIRLVLEKDPLVNASQVKVYCRDLIVTLTGSVASERSRKAAESDAWFVFGVDGVVNELVVIP</sequence>
<dbReference type="EMBL" id="JAEMHM010000018">
    <property type="protein sequence ID" value="MBJ6726961.1"/>
    <property type="molecule type" value="Genomic_DNA"/>
</dbReference>
<dbReference type="InterPro" id="IPR051686">
    <property type="entry name" value="Lipoprotein_DolP"/>
</dbReference>
<dbReference type="AlphaFoldDB" id="A0A8J7M1J2"/>
<feature type="domain" description="BON" evidence="1">
    <location>
        <begin position="171"/>
        <end position="239"/>
    </location>
</feature>
<comment type="caution">
    <text evidence="2">The sequence shown here is derived from an EMBL/GenBank/DDBJ whole genome shotgun (WGS) entry which is preliminary data.</text>
</comment>
<accession>A0A8J7M1J2</accession>
<evidence type="ECO:0000259" key="1">
    <source>
        <dbReference type="PROSITE" id="PS50914"/>
    </source>
</evidence>
<reference evidence="2" key="1">
    <citation type="submission" date="2020-12" db="EMBL/GenBank/DDBJ databases">
        <title>Geomonas sp. Red875, isolated from river sediment.</title>
        <authorList>
            <person name="Xu Z."/>
            <person name="Zhang Z."/>
            <person name="Masuda Y."/>
            <person name="Itoh H."/>
            <person name="Senoo K."/>
        </authorList>
    </citation>
    <scope>NUCLEOTIDE SEQUENCE</scope>
    <source>
        <strain evidence="2">Red875</strain>
    </source>
</reference>
<dbReference type="Gene3D" id="3.30.1340.30">
    <property type="match status" value="3"/>
</dbReference>
<evidence type="ECO:0000313" key="3">
    <source>
        <dbReference type="Proteomes" id="UP000636888"/>
    </source>
</evidence>
<feature type="domain" description="BON" evidence="1">
    <location>
        <begin position="3"/>
        <end position="73"/>
    </location>
</feature>
<organism evidence="2 3">
    <name type="scientific">Geomesophilobacter sediminis</name>
    <dbReference type="NCBI Taxonomy" id="2798584"/>
    <lineage>
        <taxon>Bacteria</taxon>
        <taxon>Pseudomonadati</taxon>
        <taxon>Thermodesulfobacteriota</taxon>
        <taxon>Desulfuromonadia</taxon>
        <taxon>Geobacterales</taxon>
        <taxon>Geobacteraceae</taxon>
        <taxon>Geomesophilobacter</taxon>
    </lineage>
</organism>
<dbReference type="PANTHER" id="PTHR34606">
    <property type="entry name" value="BON DOMAIN-CONTAINING PROTEIN"/>
    <property type="match status" value="1"/>
</dbReference>
<dbReference type="Pfam" id="PF04972">
    <property type="entry name" value="BON"/>
    <property type="match status" value="3"/>
</dbReference>
<feature type="domain" description="BON" evidence="1">
    <location>
        <begin position="97"/>
        <end position="166"/>
    </location>
</feature>
<proteinExistence type="predicted"/>